<dbReference type="InterPro" id="IPR024079">
    <property type="entry name" value="MetalloPept_cat_dom_sf"/>
</dbReference>
<evidence type="ECO:0000256" key="4">
    <source>
        <dbReference type="ARBA" id="ARBA00022729"/>
    </source>
</evidence>
<accession>A0A848J0Q4</accession>
<dbReference type="CDD" id="cd00063">
    <property type="entry name" value="FN3"/>
    <property type="match status" value="2"/>
</dbReference>
<dbReference type="InterPro" id="IPR045474">
    <property type="entry name" value="GEVED"/>
</dbReference>
<dbReference type="NCBIfam" id="TIGR04183">
    <property type="entry name" value="Por_Secre_tail"/>
    <property type="match status" value="1"/>
</dbReference>
<dbReference type="EMBL" id="JABBNU010000012">
    <property type="protein sequence ID" value="NMM50373.1"/>
    <property type="molecule type" value="Genomic_DNA"/>
</dbReference>
<keyword evidence="6" id="KW-0862">Zinc</keyword>
<dbReference type="Proteomes" id="UP000559010">
    <property type="component" value="Unassembled WGS sequence"/>
</dbReference>
<dbReference type="PROSITE" id="PS50853">
    <property type="entry name" value="FN3"/>
    <property type="match status" value="2"/>
</dbReference>
<dbReference type="GO" id="GO:0008237">
    <property type="term" value="F:metallopeptidase activity"/>
    <property type="evidence" value="ECO:0007669"/>
    <property type="project" value="UniProtKB-KW"/>
</dbReference>
<dbReference type="Pfam" id="PF05572">
    <property type="entry name" value="Peptidase_M43"/>
    <property type="match status" value="1"/>
</dbReference>
<evidence type="ECO:0000256" key="5">
    <source>
        <dbReference type="ARBA" id="ARBA00022801"/>
    </source>
</evidence>
<dbReference type="InterPro" id="IPR008754">
    <property type="entry name" value="Peptidase_M43"/>
</dbReference>
<dbReference type="Pfam" id="PF18962">
    <property type="entry name" value="Por_Secre_tail"/>
    <property type="match status" value="1"/>
</dbReference>
<dbReference type="InterPro" id="IPR036116">
    <property type="entry name" value="FN3_sf"/>
</dbReference>
<keyword evidence="11" id="KW-1185">Reference proteome</keyword>
<comment type="caution">
    <text evidence="10">The sequence shown here is derived from an EMBL/GenBank/DDBJ whole genome shotgun (WGS) entry which is preliminary data.</text>
</comment>
<dbReference type="SUPFAM" id="SSF55486">
    <property type="entry name" value="Metalloproteases ('zincins'), catalytic domain"/>
    <property type="match status" value="1"/>
</dbReference>
<evidence type="ECO:0000256" key="2">
    <source>
        <dbReference type="ARBA" id="ARBA00022670"/>
    </source>
</evidence>
<evidence type="ECO:0000256" key="8">
    <source>
        <dbReference type="ARBA" id="ARBA00023157"/>
    </source>
</evidence>
<keyword evidence="7" id="KW-0482">Metalloprotease</keyword>
<evidence type="ECO:0000313" key="11">
    <source>
        <dbReference type="Proteomes" id="UP000559010"/>
    </source>
</evidence>
<evidence type="ECO:0000256" key="3">
    <source>
        <dbReference type="ARBA" id="ARBA00022723"/>
    </source>
</evidence>
<dbReference type="InterPro" id="IPR013783">
    <property type="entry name" value="Ig-like_fold"/>
</dbReference>
<evidence type="ECO:0000313" key="10">
    <source>
        <dbReference type="EMBL" id="NMM50373.1"/>
    </source>
</evidence>
<dbReference type="Gene3D" id="2.60.40.10">
    <property type="entry name" value="Immunoglobulins"/>
    <property type="match status" value="2"/>
</dbReference>
<feature type="domain" description="Fibronectin type-III" evidence="9">
    <location>
        <begin position="346"/>
        <end position="435"/>
    </location>
</feature>
<keyword evidence="5" id="KW-0378">Hydrolase</keyword>
<evidence type="ECO:0000256" key="1">
    <source>
        <dbReference type="ARBA" id="ARBA00008721"/>
    </source>
</evidence>
<protein>
    <submittedName>
        <fullName evidence="10">T9SS type A sorting domain-containing protein</fullName>
    </submittedName>
</protein>
<dbReference type="AlphaFoldDB" id="A0A848J0Q4"/>
<keyword evidence="2" id="KW-0645">Protease</keyword>
<organism evidence="10 11">
    <name type="scientific">Marinigracilibium pacificum</name>
    <dbReference type="NCBI Taxonomy" id="2729599"/>
    <lineage>
        <taxon>Bacteria</taxon>
        <taxon>Pseudomonadati</taxon>
        <taxon>Bacteroidota</taxon>
        <taxon>Cytophagia</taxon>
        <taxon>Cytophagales</taxon>
        <taxon>Flammeovirgaceae</taxon>
        <taxon>Marinigracilibium</taxon>
    </lineage>
</organism>
<dbReference type="CDD" id="cd04275">
    <property type="entry name" value="ZnMc_pappalysin_like"/>
    <property type="match status" value="1"/>
</dbReference>
<dbReference type="Pfam" id="PF00041">
    <property type="entry name" value="fn3"/>
    <property type="match status" value="1"/>
</dbReference>
<reference evidence="10 11" key="1">
    <citation type="submission" date="2020-04" db="EMBL/GenBank/DDBJ databases">
        <title>Flammeovirgaceae bacterium KN852 isolated from deep sea.</title>
        <authorList>
            <person name="Zhang D.-C."/>
        </authorList>
    </citation>
    <scope>NUCLEOTIDE SEQUENCE [LARGE SCALE GENOMIC DNA]</scope>
    <source>
        <strain evidence="10 11">KN852</strain>
    </source>
</reference>
<dbReference type="InterPro" id="IPR026444">
    <property type="entry name" value="Secre_tail"/>
</dbReference>
<name>A0A848J0Q4_9BACT</name>
<comment type="similarity">
    <text evidence="1">Belongs to the peptidase M43B family.</text>
</comment>
<dbReference type="SUPFAM" id="SSF49265">
    <property type="entry name" value="Fibronectin type III"/>
    <property type="match status" value="2"/>
</dbReference>
<gene>
    <name evidence="10" type="ORF">HH304_18330</name>
</gene>
<dbReference type="Gene3D" id="3.40.390.10">
    <property type="entry name" value="Collagenase (Catalytic Domain)"/>
    <property type="match status" value="1"/>
</dbReference>
<keyword evidence="8" id="KW-1015">Disulfide bond</keyword>
<feature type="domain" description="Fibronectin type-III" evidence="9">
    <location>
        <begin position="589"/>
        <end position="673"/>
    </location>
</feature>
<evidence type="ECO:0000256" key="6">
    <source>
        <dbReference type="ARBA" id="ARBA00022833"/>
    </source>
</evidence>
<keyword evidence="3" id="KW-0479">Metal-binding</keyword>
<evidence type="ECO:0000259" key="9">
    <source>
        <dbReference type="PROSITE" id="PS50853"/>
    </source>
</evidence>
<dbReference type="RefSeq" id="WP_169684737.1">
    <property type="nucleotide sequence ID" value="NZ_JABBNU010000012.1"/>
</dbReference>
<dbReference type="PANTHER" id="PTHR47466:SF1">
    <property type="entry name" value="METALLOPROTEASE MEP1 (AFU_ORTHOLOGUE AFUA_1G07730)-RELATED"/>
    <property type="match status" value="1"/>
</dbReference>
<sequence length="751" mass="82622">MMNIYRLVPVMFLCMISGLNNIYSQNTDLNCRSSEQNKIILQQSSEAQAEYLMHEKFTSDFVENLKKLRNNSTSQASAYIIPVVFHVFGTSFSGQTVTQSKIEQALSVLNEEFQGLNDDFNSVDARFDGVKQFMNIEFRLAQIDPDGNSTSGVMFYGVQNGFGNGSGYDAKIRQYAWDNYKYMNVYIQSDLYNDGGTTNSGVAWYPNTQMSNKNTARVVYNGRYLYGNTDPEFASVLTHEFGHWLNLIHTFEGGCSYPNDQVTDTPPENSSISDNCNPATNCEGNYINHENYMGYNGADGCYKMFTQGQVNRMLAALEHPARKPLWQESNLIATGTSDVGSITVEAPSSLVASAVSSSKIDLTWNDNSNNEEGFSIEQSVNGGSYSQIATVGANTTNYSNTNLAAFTQYSYRVRAYAGSTNSSYSNVASATTLEDSNTYCDISGNTKYEFIKNVSIGSFSYSSSASSSGYEDNTAKVITLSPGANTSVSLSPGFAGRSYTEYWSIWIDYNNNNTFESSERVVSGLSGTGDVNGSFTVDSNASGTARMRIVMKYNSTPSSACGEIGDGEAEDYTVDFSGSGNPDPTVLPAPANVRSAGTYSSGFYAGWDLVDGATSYEVQLFNGTWENEGTSTTYYFWIPKQGNITSYTFRVRARNSEGVSEWSNEFTVNLPVAGPMTSSFNFYPNPSDGQIQFYIPKDRGDFTVEVYNSTGKMVDEVSNQFHYSTQHLTSGIYLLRLRGDGESATKRLIVK</sequence>
<dbReference type="GO" id="GO:0006508">
    <property type="term" value="P:proteolysis"/>
    <property type="evidence" value="ECO:0007669"/>
    <property type="project" value="UniProtKB-KW"/>
</dbReference>
<proteinExistence type="inferred from homology"/>
<dbReference type="Pfam" id="PF20009">
    <property type="entry name" value="GEVED"/>
    <property type="match status" value="1"/>
</dbReference>
<dbReference type="GO" id="GO:0046872">
    <property type="term" value="F:metal ion binding"/>
    <property type="evidence" value="ECO:0007669"/>
    <property type="project" value="UniProtKB-KW"/>
</dbReference>
<dbReference type="PANTHER" id="PTHR47466">
    <property type="match status" value="1"/>
</dbReference>
<evidence type="ECO:0000256" key="7">
    <source>
        <dbReference type="ARBA" id="ARBA00023049"/>
    </source>
</evidence>
<dbReference type="InterPro" id="IPR003961">
    <property type="entry name" value="FN3_dom"/>
</dbReference>
<dbReference type="SMART" id="SM00060">
    <property type="entry name" value="FN3"/>
    <property type="match status" value="2"/>
</dbReference>
<keyword evidence="4" id="KW-0732">Signal</keyword>